<reference evidence="4 5" key="1">
    <citation type="submission" date="2019-08" db="EMBL/GenBank/DDBJ databases">
        <title>Identification of a novel species of the genus Boseongicola.</title>
        <authorList>
            <person name="Zhang X.-Q."/>
        </authorList>
    </citation>
    <scope>NUCLEOTIDE SEQUENCE [LARGE SCALE GENOMIC DNA]</scope>
    <source>
        <strain evidence="4 5">HY14</strain>
    </source>
</reference>
<keyword evidence="4" id="KW-0808">Transferase</keyword>
<feature type="region of interest" description="Disordered" evidence="2">
    <location>
        <begin position="484"/>
        <end position="503"/>
    </location>
</feature>
<dbReference type="PANTHER" id="PTHR43686">
    <property type="entry name" value="SULFURTRANSFERASE-RELATED"/>
    <property type="match status" value="1"/>
</dbReference>
<dbReference type="InterPro" id="IPR015424">
    <property type="entry name" value="PyrdxlP-dep_Trfase"/>
</dbReference>
<keyword evidence="5" id="KW-1185">Reference proteome</keyword>
<proteinExistence type="predicted"/>
<feature type="domain" description="Aminotransferase class V" evidence="3">
    <location>
        <begin position="48"/>
        <end position="410"/>
    </location>
</feature>
<evidence type="ECO:0000313" key="5">
    <source>
        <dbReference type="Proteomes" id="UP000322080"/>
    </source>
</evidence>
<dbReference type="Gene3D" id="3.40.640.10">
    <property type="entry name" value="Type I PLP-dependent aspartate aminotransferase-like (Major domain)"/>
    <property type="match status" value="1"/>
</dbReference>
<dbReference type="InterPro" id="IPR000192">
    <property type="entry name" value="Aminotrans_V_dom"/>
</dbReference>
<dbReference type="GO" id="GO:0008483">
    <property type="term" value="F:transaminase activity"/>
    <property type="evidence" value="ECO:0007669"/>
    <property type="project" value="UniProtKB-KW"/>
</dbReference>
<dbReference type="EMBL" id="VSIY01000004">
    <property type="protein sequence ID" value="TYB82330.1"/>
    <property type="molecule type" value="Genomic_DNA"/>
</dbReference>
<accession>A0A5D0RL34</accession>
<evidence type="ECO:0000256" key="2">
    <source>
        <dbReference type="SAM" id="MobiDB-lite"/>
    </source>
</evidence>
<evidence type="ECO:0000313" key="4">
    <source>
        <dbReference type="EMBL" id="TYB82330.1"/>
    </source>
</evidence>
<feature type="compositionally biased region" description="Basic and acidic residues" evidence="2">
    <location>
        <begin position="491"/>
        <end position="503"/>
    </location>
</feature>
<dbReference type="PANTHER" id="PTHR43686:SF1">
    <property type="entry name" value="AMINOTRAN_5 DOMAIN-CONTAINING PROTEIN"/>
    <property type="match status" value="1"/>
</dbReference>
<dbReference type="Proteomes" id="UP000322080">
    <property type="component" value="Unassembled WGS sequence"/>
</dbReference>
<keyword evidence="4" id="KW-0032">Aminotransferase</keyword>
<dbReference type="InterPro" id="IPR015422">
    <property type="entry name" value="PyrdxlP-dep_Trfase_small"/>
</dbReference>
<comment type="caution">
    <text evidence="4">The sequence shown here is derived from an EMBL/GenBank/DDBJ whole genome shotgun (WGS) entry which is preliminary data.</text>
</comment>
<dbReference type="SUPFAM" id="SSF53383">
    <property type="entry name" value="PLP-dependent transferases"/>
    <property type="match status" value="1"/>
</dbReference>
<sequence length="503" mass="54197">MVEMESLLNPLEQFRQDLEGNDCVARLQGGLIGDGITIDGPFGKKPLVYADYVASGRALRQVEDFVATHVLPYYANTHTEESYCGAYSTQLREDARNTIARLVGAGPDCNVIFTGSGATAGLNRIVNLLDIAAQVRAGKSVRILVGPYEHHSNLLPWRESGAEVIEVPEAATGGPDMAILEQHLVDAKAYDMVVGSFSAASNVTGIVTDTDAVTALLKRHGALAIWDYAGGAPYLPMAMEPREDCRKDAIVFSGHKFPGGPGASGVTVLRDTVVRRATPTLPGGGSVSYVTPWSHAYSANVSEREEAGTPNVIGDIRAVLAMLVKDAIGDDFVASRGEELRQRALAVWSKNPAIEILGNPRANDRLPIFSFRIRDKDGVVLHHQLFTRMLSDVYGIQARGGCACAGPYGHTLLGIGRAASDAILERLKDAHEIEKPGWVRLNFSYLLSDEKADYIVRSVDDLARRASDYARDYASDGISARFEPMAGGADDSDRAAQREKAAI</sequence>
<name>A0A5D0RL34_9RHOB</name>
<gene>
    <name evidence="4" type="ORF">FVF75_06315</name>
</gene>
<dbReference type="Pfam" id="PF00266">
    <property type="entry name" value="Aminotran_5"/>
    <property type="match status" value="1"/>
</dbReference>
<organism evidence="4 5">
    <name type="scientific">Maritimibacter fusiformis</name>
    <dbReference type="NCBI Taxonomy" id="2603819"/>
    <lineage>
        <taxon>Bacteria</taxon>
        <taxon>Pseudomonadati</taxon>
        <taxon>Pseudomonadota</taxon>
        <taxon>Alphaproteobacteria</taxon>
        <taxon>Rhodobacterales</taxon>
        <taxon>Roseobacteraceae</taxon>
        <taxon>Maritimibacter</taxon>
    </lineage>
</organism>
<dbReference type="InterPro" id="IPR015421">
    <property type="entry name" value="PyrdxlP-dep_Trfase_major"/>
</dbReference>
<dbReference type="AlphaFoldDB" id="A0A5D0RL34"/>
<dbReference type="Gene3D" id="3.90.1150.10">
    <property type="entry name" value="Aspartate Aminotransferase, domain 1"/>
    <property type="match status" value="1"/>
</dbReference>
<protein>
    <submittedName>
        <fullName evidence="4">Aminotransferase class V-fold PLP-dependent enzyme</fullName>
    </submittedName>
</protein>
<evidence type="ECO:0000256" key="1">
    <source>
        <dbReference type="ARBA" id="ARBA00022898"/>
    </source>
</evidence>
<keyword evidence="1" id="KW-0663">Pyridoxal phosphate</keyword>
<evidence type="ECO:0000259" key="3">
    <source>
        <dbReference type="Pfam" id="PF00266"/>
    </source>
</evidence>